<protein>
    <submittedName>
        <fullName evidence="7">Putative RecA</fullName>
    </submittedName>
</protein>
<evidence type="ECO:0000256" key="3">
    <source>
        <dbReference type="ARBA" id="ARBA00022840"/>
    </source>
</evidence>
<evidence type="ECO:0000313" key="6">
    <source>
        <dbReference type="EMBL" id="QJA81805.1"/>
    </source>
</evidence>
<gene>
    <name evidence="6" type="ORF">MM415A00492_0015</name>
    <name evidence="7" type="ORF">MM415B04397_0010</name>
</gene>
<dbReference type="GO" id="GO:0006281">
    <property type="term" value="P:DNA repair"/>
    <property type="evidence" value="ECO:0007669"/>
    <property type="project" value="InterPro"/>
</dbReference>
<dbReference type="EMBL" id="MT142470">
    <property type="protein sequence ID" value="QJA81805.1"/>
    <property type="molecule type" value="Genomic_DNA"/>
</dbReference>
<evidence type="ECO:0000256" key="4">
    <source>
        <dbReference type="ARBA" id="ARBA00023172"/>
    </source>
</evidence>
<dbReference type="Gene3D" id="3.40.50.300">
    <property type="entry name" value="P-loop containing nucleotide triphosphate hydrolases"/>
    <property type="match status" value="1"/>
</dbReference>
<reference evidence="7" key="1">
    <citation type="submission" date="2020-03" db="EMBL/GenBank/DDBJ databases">
        <title>The deep terrestrial virosphere.</title>
        <authorList>
            <person name="Holmfeldt K."/>
            <person name="Nilsson E."/>
            <person name="Simone D."/>
            <person name="Lopez-Fernandez M."/>
            <person name="Wu X."/>
            <person name="de Brujin I."/>
            <person name="Lundin D."/>
            <person name="Andersson A."/>
            <person name="Bertilsson S."/>
            <person name="Dopson M."/>
        </authorList>
    </citation>
    <scope>NUCLEOTIDE SEQUENCE</scope>
    <source>
        <strain evidence="6">MM415A00492</strain>
        <strain evidence="7">MM415B04397</strain>
    </source>
</reference>
<dbReference type="GO" id="GO:0003697">
    <property type="term" value="F:single-stranded DNA binding"/>
    <property type="evidence" value="ECO:0007669"/>
    <property type="project" value="InterPro"/>
</dbReference>
<feature type="domain" description="RecA family profile 2" evidence="5">
    <location>
        <begin position="193"/>
        <end position="264"/>
    </location>
</feature>
<evidence type="ECO:0000313" key="7">
    <source>
        <dbReference type="EMBL" id="QJA92972.1"/>
    </source>
</evidence>
<comment type="similarity">
    <text evidence="1">Belongs to the RecA family.</text>
</comment>
<dbReference type="InterPro" id="IPR020587">
    <property type="entry name" value="RecA_monomer-monomer_interface"/>
</dbReference>
<sequence length="334" mass="38172">MVSEIDKLVKSLQKDYGSLRIANSENEKFEFISTGIRSLDLALGGGVVWGVVVENIGLSQSGKTTIMQKLLANAQKEYDVVGIWIDREKSWYSDRAEQLGIDTKKVIVVDPTDTPSIIQVESLIKDIISSLDKETYKFIAIDSISAFCDPLALDKTDMGQRAKELHRFFRKIIPIIDSKTIINVSNHITFKPGILFGNPKTTSGGESVRYYSTFRIEFTELRNIIDETKGGRKIGNWIKATIIKTRRGPNNRSIVFPHYFDEGILYNGGYTRTLVDNNYIQPKNKSEFALFKQHTVKYKDKQLSEFDLENKLDEFPELLFDKWPDWYNDNSGDK</sequence>
<dbReference type="PANTHER" id="PTHR45900">
    <property type="entry name" value="RECA"/>
    <property type="match status" value="1"/>
</dbReference>
<dbReference type="SUPFAM" id="SSF52540">
    <property type="entry name" value="P-loop containing nucleoside triphosphate hydrolases"/>
    <property type="match status" value="1"/>
</dbReference>
<keyword evidence="2" id="KW-0547">Nucleotide-binding</keyword>
<dbReference type="InterPro" id="IPR013765">
    <property type="entry name" value="DNA_recomb/repair_RecA"/>
</dbReference>
<proteinExistence type="inferred from homology"/>
<dbReference type="PRINTS" id="PR00142">
    <property type="entry name" value="RECA"/>
</dbReference>
<dbReference type="InterPro" id="IPR027417">
    <property type="entry name" value="P-loop_NTPase"/>
</dbReference>
<dbReference type="GO" id="GO:0006310">
    <property type="term" value="P:DNA recombination"/>
    <property type="evidence" value="ECO:0007669"/>
    <property type="project" value="UniProtKB-KW"/>
</dbReference>
<evidence type="ECO:0000256" key="1">
    <source>
        <dbReference type="ARBA" id="ARBA00009391"/>
    </source>
</evidence>
<dbReference type="InterPro" id="IPR049428">
    <property type="entry name" value="RecA-like_N"/>
</dbReference>
<dbReference type="AlphaFoldDB" id="A0A6M3LH51"/>
<name>A0A6M3LH51_9ZZZZ</name>
<dbReference type="PANTHER" id="PTHR45900:SF1">
    <property type="entry name" value="MITOCHONDRIAL DNA REPAIR PROTEIN RECA HOMOLOG-RELATED"/>
    <property type="match status" value="1"/>
</dbReference>
<organism evidence="7">
    <name type="scientific">viral metagenome</name>
    <dbReference type="NCBI Taxonomy" id="1070528"/>
    <lineage>
        <taxon>unclassified sequences</taxon>
        <taxon>metagenomes</taxon>
        <taxon>organismal metagenomes</taxon>
    </lineage>
</organism>
<dbReference type="EMBL" id="MT143111">
    <property type="protein sequence ID" value="QJA92972.1"/>
    <property type="molecule type" value="Genomic_DNA"/>
</dbReference>
<evidence type="ECO:0000256" key="2">
    <source>
        <dbReference type="ARBA" id="ARBA00022741"/>
    </source>
</evidence>
<dbReference type="PROSITE" id="PS50163">
    <property type="entry name" value="RECA_3"/>
    <property type="match status" value="1"/>
</dbReference>
<dbReference type="Pfam" id="PF00154">
    <property type="entry name" value="RecA_N"/>
    <property type="match status" value="1"/>
</dbReference>
<dbReference type="GO" id="GO:0008094">
    <property type="term" value="F:ATP-dependent activity, acting on DNA"/>
    <property type="evidence" value="ECO:0007669"/>
    <property type="project" value="InterPro"/>
</dbReference>
<evidence type="ECO:0000259" key="5">
    <source>
        <dbReference type="PROSITE" id="PS50163"/>
    </source>
</evidence>
<dbReference type="GO" id="GO:0005524">
    <property type="term" value="F:ATP binding"/>
    <property type="evidence" value="ECO:0007669"/>
    <property type="project" value="UniProtKB-KW"/>
</dbReference>
<accession>A0A6M3LH51</accession>
<keyword evidence="3" id="KW-0067">ATP-binding</keyword>
<keyword evidence="4" id="KW-0233">DNA recombination</keyword>